<protein>
    <submittedName>
        <fullName evidence="2">Uncharacterized protein</fullName>
    </submittedName>
</protein>
<accession>D8QK45</accession>
<dbReference type="VEuPathDB" id="FungiDB:SCHCODRAFT_02673421"/>
<dbReference type="Proteomes" id="UP000007431">
    <property type="component" value="Unassembled WGS sequence"/>
</dbReference>
<name>D8QK45_SCHCM</name>
<dbReference type="HOGENOM" id="CLU_1305476_0_0_1"/>
<evidence type="ECO:0000256" key="1">
    <source>
        <dbReference type="SAM" id="MobiDB-lite"/>
    </source>
</evidence>
<feature type="region of interest" description="Disordered" evidence="1">
    <location>
        <begin position="1"/>
        <end position="92"/>
    </location>
</feature>
<feature type="compositionally biased region" description="Polar residues" evidence="1">
    <location>
        <begin position="62"/>
        <end position="73"/>
    </location>
</feature>
<reference evidence="2 3" key="1">
    <citation type="journal article" date="2010" name="Nat. Biotechnol.">
        <title>Genome sequence of the model mushroom Schizophyllum commune.</title>
        <authorList>
            <person name="Ohm R.A."/>
            <person name="de Jong J.F."/>
            <person name="Lugones L.G."/>
            <person name="Aerts A."/>
            <person name="Kothe E."/>
            <person name="Stajich J.E."/>
            <person name="de Vries R.P."/>
            <person name="Record E."/>
            <person name="Levasseur A."/>
            <person name="Baker S.E."/>
            <person name="Bartholomew K.A."/>
            <person name="Coutinho P.M."/>
            <person name="Erdmann S."/>
            <person name="Fowler T.J."/>
            <person name="Gathman A.C."/>
            <person name="Lombard V."/>
            <person name="Henrissat B."/>
            <person name="Knabe N."/>
            <person name="Kuees U."/>
            <person name="Lilly W.W."/>
            <person name="Lindquist E."/>
            <person name="Lucas S."/>
            <person name="Magnuson J.K."/>
            <person name="Piumi F."/>
            <person name="Raudaskoski M."/>
            <person name="Salamov A."/>
            <person name="Schmutz J."/>
            <person name="Schwarze F.W.M.R."/>
            <person name="vanKuyk P.A."/>
            <person name="Horton J.S."/>
            <person name="Grigoriev I.V."/>
            <person name="Woesten H.A.B."/>
        </authorList>
    </citation>
    <scope>NUCLEOTIDE SEQUENCE [LARGE SCALE GENOMIC DNA]</scope>
    <source>
        <strain evidence="3">H4-8 / FGSC 9210</strain>
    </source>
</reference>
<proteinExistence type="predicted"/>
<feature type="non-terminal residue" evidence="2">
    <location>
        <position position="211"/>
    </location>
</feature>
<dbReference type="InParanoid" id="D8QK45"/>
<dbReference type="EMBL" id="GL377315">
    <property type="protein sequence ID" value="EFI91919.1"/>
    <property type="molecule type" value="Genomic_DNA"/>
</dbReference>
<dbReference type="RefSeq" id="XP_003026822.1">
    <property type="nucleotide sequence ID" value="XM_003026776.1"/>
</dbReference>
<dbReference type="GeneID" id="9593521"/>
<sequence length="211" mass="22634">MASPMPRRLRPCRHDLPRAAMSSPVPPAYLRTPDKLPPQLVSHGVPSPAVRTVPSPSRARRTQPSCARRTQPQPIEANAASADRGRSLSQPREVAAFPSIVRRSKEPIASWIVPPLSERVVRDATAPISECVLRDAPPPLTGHAVPVASNMDRPVASSIACPVTSSIGCHVPSSMDCPIARYTSCISPSLNGAYLTGAQWSVSRRRSTRCG</sequence>
<organism evidence="3">
    <name type="scientific">Schizophyllum commune (strain H4-8 / FGSC 9210)</name>
    <name type="common">Split gill fungus</name>
    <dbReference type="NCBI Taxonomy" id="578458"/>
    <lineage>
        <taxon>Eukaryota</taxon>
        <taxon>Fungi</taxon>
        <taxon>Dikarya</taxon>
        <taxon>Basidiomycota</taxon>
        <taxon>Agaricomycotina</taxon>
        <taxon>Agaricomycetes</taxon>
        <taxon>Agaricomycetidae</taxon>
        <taxon>Agaricales</taxon>
        <taxon>Schizophyllaceae</taxon>
        <taxon>Schizophyllum</taxon>
    </lineage>
</organism>
<evidence type="ECO:0000313" key="2">
    <source>
        <dbReference type="EMBL" id="EFI91919.1"/>
    </source>
</evidence>
<gene>
    <name evidence="2" type="ORF">SCHCODRAFT_114220</name>
</gene>
<dbReference type="KEGG" id="scm:SCHCO_02673421"/>
<evidence type="ECO:0000313" key="3">
    <source>
        <dbReference type="Proteomes" id="UP000007431"/>
    </source>
</evidence>
<dbReference type="AlphaFoldDB" id="D8QK45"/>
<keyword evidence="3" id="KW-1185">Reference proteome</keyword>